<comment type="caution">
    <text evidence="1">The sequence shown here is derived from an EMBL/GenBank/DDBJ whole genome shotgun (WGS) entry which is preliminary data.</text>
</comment>
<dbReference type="Gene3D" id="3.40.50.1000">
    <property type="entry name" value="HAD superfamily/HAD-like"/>
    <property type="match status" value="1"/>
</dbReference>
<evidence type="ECO:0000313" key="1">
    <source>
        <dbReference type="EMBL" id="OGL79874.1"/>
    </source>
</evidence>
<organism evidence="1 2">
    <name type="scientific">Candidatus Uhrbacteria bacterium RIFCSPLOWO2_01_FULL_47_24</name>
    <dbReference type="NCBI Taxonomy" id="1802401"/>
    <lineage>
        <taxon>Bacteria</taxon>
        <taxon>Candidatus Uhriibacteriota</taxon>
    </lineage>
</organism>
<dbReference type="GO" id="GO:0006281">
    <property type="term" value="P:DNA repair"/>
    <property type="evidence" value="ECO:0007669"/>
    <property type="project" value="TreeGrafter"/>
</dbReference>
<dbReference type="Gene3D" id="1.10.150.240">
    <property type="entry name" value="Putative phosphatase, domain 2"/>
    <property type="match status" value="1"/>
</dbReference>
<evidence type="ECO:0000313" key="2">
    <source>
        <dbReference type="Proteomes" id="UP000176897"/>
    </source>
</evidence>
<dbReference type="InterPro" id="IPR041492">
    <property type="entry name" value="HAD_2"/>
</dbReference>
<dbReference type="STRING" id="1802401.A3B21_00590"/>
<protein>
    <recommendedName>
        <fullName evidence="3">Phosphoglycolate phosphatase</fullName>
    </recommendedName>
</protein>
<dbReference type="SUPFAM" id="SSF56784">
    <property type="entry name" value="HAD-like"/>
    <property type="match status" value="1"/>
</dbReference>
<dbReference type="Pfam" id="PF13419">
    <property type="entry name" value="HAD_2"/>
    <property type="match status" value="1"/>
</dbReference>
<accession>A0A1F7UQ59</accession>
<dbReference type="GO" id="GO:0008967">
    <property type="term" value="F:phosphoglycolate phosphatase activity"/>
    <property type="evidence" value="ECO:0007669"/>
    <property type="project" value="TreeGrafter"/>
</dbReference>
<dbReference type="InterPro" id="IPR036412">
    <property type="entry name" value="HAD-like_sf"/>
</dbReference>
<sequence length="205" mass="23326">MKLILVDFDGVIVNTFEIAYKIIAELNPNPPTKEEYRGFFDGNIYKALEESPDIEEKITVSEDDPFFKRFAPRILEQPPVEGIKEALNELAARYPMVIISSTVNGPIRNYLEKYDLAHYFKKIYGADVHASKTKKIRMILEEFDAKPEECVLITDTLGDIDEAARVDVRSVAVTWGYQRQDTLIKGNPAAIIEQPNELAMTLNKI</sequence>
<dbReference type="Proteomes" id="UP000176897">
    <property type="component" value="Unassembled WGS sequence"/>
</dbReference>
<dbReference type="AlphaFoldDB" id="A0A1F7UQ59"/>
<dbReference type="InterPro" id="IPR050155">
    <property type="entry name" value="HAD-like_hydrolase_sf"/>
</dbReference>
<dbReference type="PANTHER" id="PTHR43434">
    <property type="entry name" value="PHOSPHOGLYCOLATE PHOSPHATASE"/>
    <property type="match status" value="1"/>
</dbReference>
<dbReference type="GO" id="GO:0005829">
    <property type="term" value="C:cytosol"/>
    <property type="evidence" value="ECO:0007669"/>
    <property type="project" value="TreeGrafter"/>
</dbReference>
<proteinExistence type="predicted"/>
<dbReference type="SFLD" id="SFLDS00003">
    <property type="entry name" value="Haloacid_Dehalogenase"/>
    <property type="match status" value="1"/>
</dbReference>
<dbReference type="PANTHER" id="PTHR43434:SF1">
    <property type="entry name" value="PHOSPHOGLYCOLATE PHOSPHATASE"/>
    <property type="match status" value="1"/>
</dbReference>
<dbReference type="EMBL" id="MGEJ01000022">
    <property type="protein sequence ID" value="OGL79874.1"/>
    <property type="molecule type" value="Genomic_DNA"/>
</dbReference>
<dbReference type="SFLD" id="SFLDG01129">
    <property type="entry name" value="C1.5:_HAD__Beta-PGM__Phosphata"/>
    <property type="match status" value="1"/>
</dbReference>
<evidence type="ECO:0008006" key="3">
    <source>
        <dbReference type="Google" id="ProtNLM"/>
    </source>
</evidence>
<dbReference type="InterPro" id="IPR023198">
    <property type="entry name" value="PGP-like_dom2"/>
</dbReference>
<gene>
    <name evidence="1" type="ORF">A3B21_00590</name>
</gene>
<name>A0A1F7UQ59_9BACT</name>
<reference evidence="1 2" key="1">
    <citation type="journal article" date="2016" name="Nat. Commun.">
        <title>Thousands of microbial genomes shed light on interconnected biogeochemical processes in an aquifer system.</title>
        <authorList>
            <person name="Anantharaman K."/>
            <person name="Brown C.T."/>
            <person name="Hug L.A."/>
            <person name="Sharon I."/>
            <person name="Castelle C.J."/>
            <person name="Probst A.J."/>
            <person name="Thomas B.C."/>
            <person name="Singh A."/>
            <person name="Wilkins M.J."/>
            <person name="Karaoz U."/>
            <person name="Brodie E.L."/>
            <person name="Williams K.H."/>
            <person name="Hubbard S.S."/>
            <person name="Banfield J.F."/>
        </authorList>
    </citation>
    <scope>NUCLEOTIDE SEQUENCE [LARGE SCALE GENOMIC DNA]</scope>
</reference>
<dbReference type="InterPro" id="IPR023214">
    <property type="entry name" value="HAD_sf"/>
</dbReference>